<proteinExistence type="predicted"/>
<dbReference type="EC" id="2.4.-.-" evidence="9"/>
<dbReference type="Pfam" id="PF00535">
    <property type="entry name" value="Glycos_transf_2"/>
    <property type="match status" value="1"/>
</dbReference>
<protein>
    <submittedName>
        <fullName evidence="9">Glycosyltransferase</fullName>
        <ecNumber evidence="9">2.4.-.-</ecNumber>
    </submittedName>
</protein>
<dbReference type="RefSeq" id="WP_367853420.1">
    <property type="nucleotide sequence ID" value="NZ_JBFOHK010000001.1"/>
</dbReference>
<accession>A0ABV3QC12</accession>
<keyword evidence="10" id="KW-1185">Reference proteome</keyword>
<evidence type="ECO:0000256" key="4">
    <source>
        <dbReference type="ARBA" id="ARBA00022692"/>
    </source>
</evidence>
<dbReference type="PANTHER" id="PTHR48090:SF1">
    <property type="entry name" value="PROPHAGE BACTOPRENOL GLUCOSYL TRANSFERASE HOMOLOG"/>
    <property type="match status" value="1"/>
</dbReference>
<evidence type="ECO:0000259" key="8">
    <source>
        <dbReference type="Pfam" id="PF00535"/>
    </source>
</evidence>
<evidence type="ECO:0000313" key="9">
    <source>
        <dbReference type="EMBL" id="MEW9571378.1"/>
    </source>
</evidence>
<evidence type="ECO:0000256" key="2">
    <source>
        <dbReference type="ARBA" id="ARBA00022676"/>
    </source>
</evidence>
<feature type="transmembrane region" description="Helical" evidence="7">
    <location>
        <begin position="268"/>
        <end position="290"/>
    </location>
</feature>
<reference evidence="9 10" key="1">
    <citation type="submission" date="2024-06" db="EMBL/GenBank/DDBJ databases">
        <authorList>
            <person name="Woo H."/>
        </authorList>
    </citation>
    <scope>NUCLEOTIDE SEQUENCE [LARGE SCALE GENOMIC DNA]</scope>
    <source>
        <strain evidence="9 10">Si-c</strain>
    </source>
</reference>
<evidence type="ECO:0000256" key="6">
    <source>
        <dbReference type="ARBA" id="ARBA00023136"/>
    </source>
</evidence>
<evidence type="ECO:0000313" key="10">
    <source>
        <dbReference type="Proteomes" id="UP001556220"/>
    </source>
</evidence>
<dbReference type="GO" id="GO:0016757">
    <property type="term" value="F:glycosyltransferase activity"/>
    <property type="evidence" value="ECO:0007669"/>
    <property type="project" value="UniProtKB-KW"/>
</dbReference>
<comment type="caution">
    <text evidence="9">The sequence shown here is derived from an EMBL/GenBank/DDBJ whole genome shotgun (WGS) entry which is preliminary data.</text>
</comment>
<dbReference type="Gene3D" id="3.90.550.10">
    <property type="entry name" value="Spore Coat Polysaccharide Biosynthesis Protein SpsA, Chain A"/>
    <property type="match status" value="1"/>
</dbReference>
<evidence type="ECO:0000256" key="7">
    <source>
        <dbReference type="SAM" id="Phobius"/>
    </source>
</evidence>
<evidence type="ECO:0000256" key="3">
    <source>
        <dbReference type="ARBA" id="ARBA00022679"/>
    </source>
</evidence>
<name>A0ABV3QC12_9GAMM</name>
<keyword evidence="3 9" id="KW-0808">Transferase</keyword>
<evidence type="ECO:0000256" key="5">
    <source>
        <dbReference type="ARBA" id="ARBA00022989"/>
    </source>
</evidence>
<comment type="subcellular location">
    <subcellularLocation>
        <location evidence="1">Membrane</location>
        <topology evidence="1">Multi-pass membrane protein</topology>
    </subcellularLocation>
</comment>
<keyword evidence="6 7" id="KW-0472">Membrane</keyword>
<dbReference type="InterPro" id="IPR001173">
    <property type="entry name" value="Glyco_trans_2-like"/>
</dbReference>
<dbReference type="Proteomes" id="UP001556220">
    <property type="component" value="Unassembled WGS sequence"/>
</dbReference>
<dbReference type="PANTHER" id="PTHR48090">
    <property type="entry name" value="UNDECAPRENYL-PHOSPHATE 4-DEOXY-4-FORMAMIDO-L-ARABINOSE TRANSFERASE-RELATED"/>
    <property type="match status" value="1"/>
</dbReference>
<dbReference type="SUPFAM" id="SSF53448">
    <property type="entry name" value="Nucleotide-diphospho-sugar transferases"/>
    <property type="match status" value="1"/>
</dbReference>
<organism evidence="9 10">
    <name type="scientific">Rhodanobacter lycopersici</name>
    <dbReference type="NCBI Taxonomy" id="3162487"/>
    <lineage>
        <taxon>Bacteria</taxon>
        <taxon>Pseudomonadati</taxon>
        <taxon>Pseudomonadota</taxon>
        <taxon>Gammaproteobacteria</taxon>
        <taxon>Lysobacterales</taxon>
        <taxon>Rhodanobacteraceae</taxon>
        <taxon>Rhodanobacter</taxon>
    </lineage>
</organism>
<keyword evidence="2 9" id="KW-0328">Glycosyltransferase</keyword>
<gene>
    <name evidence="9" type="ORF">ABQJ54_06425</name>
</gene>
<feature type="domain" description="Glycosyltransferase 2-like" evidence="8">
    <location>
        <begin position="9"/>
        <end position="160"/>
    </location>
</feature>
<keyword evidence="5 7" id="KW-1133">Transmembrane helix</keyword>
<evidence type="ECO:0000256" key="1">
    <source>
        <dbReference type="ARBA" id="ARBA00004141"/>
    </source>
</evidence>
<keyword evidence="4 7" id="KW-0812">Transmembrane</keyword>
<sequence length="324" mass="36155">MTTNSPRISVISPVYGCAECLHTLCSDISVALLQLAAPYEIILVCDGSPDDSWRHIETLAANDERIRGIRLTRNFGQHCAIAAGLEHSRGDWVVVLDCDLQDPPSAIPDLYAKALEGNDAVFAVREDRKDGFFKRLSSRAFFATLSYLTETSHDYRTANFGIFSSRVIQAINAMPERKRFFPLMVNWTGFRTARISVDHGERKHGESSYSLGKLLRLAMDIILSYSEKPLRLVAKSGLLFSMLSFVFVAISIFRYAHGDVAVAGYTSIMASIWLVGGMTIFSLGIVGIYVGRIFHDIKKRPYYVVDKLLNFSDSTKIANKDETC</sequence>
<feature type="transmembrane region" description="Helical" evidence="7">
    <location>
        <begin position="238"/>
        <end position="256"/>
    </location>
</feature>
<dbReference type="InterPro" id="IPR029044">
    <property type="entry name" value="Nucleotide-diphossugar_trans"/>
</dbReference>
<dbReference type="EMBL" id="JBFOHK010000001">
    <property type="protein sequence ID" value="MEW9571378.1"/>
    <property type="molecule type" value="Genomic_DNA"/>
</dbReference>
<dbReference type="CDD" id="cd04187">
    <property type="entry name" value="DPM1_like_bac"/>
    <property type="match status" value="1"/>
</dbReference>
<dbReference type="InterPro" id="IPR050256">
    <property type="entry name" value="Glycosyltransferase_2"/>
</dbReference>